<evidence type="ECO:0000313" key="1">
    <source>
        <dbReference type="EMBL" id="GAA3154479.1"/>
    </source>
</evidence>
<keyword evidence="2" id="KW-1185">Reference proteome</keyword>
<reference evidence="2" key="1">
    <citation type="journal article" date="2019" name="Int. J. Syst. Evol. Microbiol.">
        <title>The Global Catalogue of Microorganisms (GCM) 10K type strain sequencing project: providing services to taxonomists for standard genome sequencing and annotation.</title>
        <authorList>
            <consortium name="The Broad Institute Genomics Platform"/>
            <consortium name="The Broad Institute Genome Sequencing Center for Infectious Disease"/>
            <person name="Wu L."/>
            <person name="Ma J."/>
        </authorList>
    </citation>
    <scope>NUCLEOTIDE SEQUENCE [LARGE SCALE GENOMIC DNA]</scope>
    <source>
        <strain evidence="2">JCM 11574</strain>
    </source>
</reference>
<organism evidence="1 2">
    <name type="scientific">Streptomyces rameus</name>
    <dbReference type="NCBI Taxonomy" id="68261"/>
    <lineage>
        <taxon>Bacteria</taxon>
        <taxon>Bacillati</taxon>
        <taxon>Actinomycetota</taxon>
        <taxon>Actinomycetes</taxon>
        <taxon>Kitasatosporales</taxon>
        <taxon>Streptomycetaceae</taxon>
        <taxon>Streptomyces</taxon>
    </lineage>
</organism>
<evidence type="ECO:0000313" key="2">
    <source>
        <dbReference type="Proteomes" id="UP001500893"/>
    </source>
</evidence>
<protein>
    <submittedName>
        <fullName evidence="1">Uncharacterized protein</fullName>
    </submittedName>
</protein>
<sequence length="107" mass="11376">MAIFGKPVASYVGSAGVALARDADGLSAWIHDTERSWTVLSAIGGGRTVATQGAPRRLADELEAAWDTWLEVGSPSVYDFGMTVTDSGAAQYMWANDAEDGPRWPIT</sequence>
<gene>
    <name evidence="1" type="ORF">GCM10010521_47840</name>
</gene>
<name>A0ABP6NQZ4_9ACTN</name>
<dbReference type="Proteomes" id="UP001500893">
    <property type="component" value="Unassembled WGS sequence"/>
</dbReference>
<comment type="caution">
    <text evidence="1">The sequence shown here is derived from an EMBL/GenBank/DDBJ whole genome shotgun (WGS) entry which is preliminary data.</text>
</comment>
<dbReference type="EMBL" id="BAAAVM010000078">
    <property type="protein sequence ID" value="GAA3154479.1"/>
    <property type="molecule type" value="Genomic_DNA"/>
</dbReference>
<accession>A0ABP6NQZ4</accession>
<dbReference type="RefSeq" id="WP_345055524.1">
    <property type="nucleotide sequence ID" value="NZ_BAAAVM010000078.1"/>
</dbReference>
<proteinExistence type="predicted"/>